<organism evidence="6 7">
    <name type="scientific">Arthrobacter rhombi</name>
    <dbReference type="NCBI Taxonomy" id="71253"/>
    <lineage>
        <taxon>Bacteria</taxon>
        <taxon>Bacillati</taxon>
        <taxon>Actinomycetota</taxon>
        <taxon>Actinomycetes</taxon>
        <taxon>Micrococcales</taxon>
        <taxon>Micrococcaceae</taxon>
        <taxon>Arthrobacter</taxon>
    </lineage>
</organism>
<dbReference type="InterPro" id="IPR050764">
    <property type="entry name" value="CbbQ/NirQ/NorQ/GpvN"/>
</dbReference>
<comment type="similarity">
    <text evidence="3">Belongs to the MoxR family.</text>
</comment>
<evidence type="ECO:0000313" key="7">
    <source>
        <dbReference type="Proteomes" id="UP000195913"/>
    </source>
</evidence>
<dbReference type="AlphaFoldDB" id="A0A1R4GDT3"/>
<gene>
    <name evidence="6" type="ORF">FM101_09660</name>
</gene>
<dbReference type="RefSeq" id="WP_086998888.1">
    <property type="nucleotide sequence ID" value="NZ_FUHW01000033.1"/>
</dbReference>
<dbReference type="Gene3D" id="3.40.50.300">
    <property type="entry name" value="P-loop containing nucleotide triphosphate hydrolases"/>
    <property type="match status" value="1"/>
</dbReference>
<accession>A0A1R4GDT3</accession>
<dbReference type="Pfam" id="PF07726">
    <property type="entry name" value="AAA_3"/>
    <property type="match status" value="1"/>
</dbReference>
<dbReference type="PANTHER" id="PTHR42759:SF5">
    <property type="entry name" value="METHANOL DEHYDROGENASE REGULATOR"/>
    <property type="match status" value="1"/>
</dbReference>
<dbReference type="EMBL" id="FUHW01000033">
    <property type="protein sequence ID" value="SJM66112.1"/>
    <property type="molecule type" value="Genomic_DNA"/>
</dbReference>
<evidence type="ECO:0000256" key="3">
    <source>
        <dbReference type="ARBA" id="ARBA00061607"/>
    </source>
</evidence>
<dbReference type="SUPFAM" id="SSF52540">
    <property type="entry name" value="P-loop containing nucleoside triphosphate hydrolases"/>
    <property type="match status" value="1"/>
</dbReference>
<evidence type="ECO:0000259" key="4">
    <source>
        <dbReference type="Pfam" id="PF07726"/>
    </source>
</evidence>
<dbReference type="PIRSF" id="PIRSF002849">
    <property type="entry name" value="AAA_ATPase_chaperone_MoxR_prd"/>
    <property type="match status" value="1"/>
</dbReference>
<dbReference type="CDD" id="cd00009">
    <property type="entry name" value="AAA"/>
    <property type="match status" value="1"/>
</dbReference>
<keyword evidence="7" id="KW-1185">Reference proteome</keyword>
<sequence length="334" mass="34729">MTDPAAGPQPMESATAEEVTARIAAAGAAVLEGVGQAVIGTRDPLRLALAAVLAGGHVLFEDMPGLGKTLAARSLAQTLGLGFRRLQCTPDLLPSDVTGSSIFDPVARSFDFQPGPVFTGLLLADEINRTSPKTQSALLEAMAEGQVSVEGATHPLPVPFHVFATSNPVEFEGTYPLPEAQLDRFLVRLALGYPLAGAEADIVSKRLLRGLVEPVLGAVLDPSSLRRLQEDLAVVPVSADIIAYAVRLTAASRELDDVQVGASPRGSQALVLMARAVAALDGRAYVVPEDIKEVAVPVLAHRLVLSPAAWARGTDPVALIDEVTGSVPVPATAP</sequence>
<evidence type="ECO:0000313" key="6">
    <source>
        <dbReference type="EMBL" id="SJM66112.1"/>
    </source>
</evidence>
<dbReference type="Proteomes" id="UP000195913">
    <property type="component" value="Unassembled WGS sequence"/>
</dbReference>
<dbReference type="InterPro" id="IPR027417">
    <property type="entry name" value="P-loop_NTPase"/>
</dbReference>
<dbReference type="PANTHER" id="PTHR42759">
    <property type="entry name" value="MOXR FAMILY PROTEIN"/>
    <property type="match status" value="1"/>
</dbReference>
<feature type="domain" description="ChlI/MoxR AAA lid" evidence="5">
    <location>
        <begin position="251"/>
        <end position="322"/>
    </location>
</feature>
<dbReference type="GO" id="GO:0016887">
    <property type="term" value="F:ATP hydrolysis activity"/>
    <property type="evidence" value="ECO:0007669"/>
    <property type="project" value="InterPro"/>
</dbReference>
<dbReference type="FunFam" id="3.40.50.300:FF:000640">
    <property type="entry name" value="MoxR family ATPase"/>
    <property type="match status" value="1"/>
</dbReference>
<keyword evidence="1" id="KW-0547">Nucleotide-binding</keyword>
<feature type="domain" description="ATPase AAA-3" evidence="4">
    <location>
        <begin position="57"/>
        <end position="187"/>
    </location>
</feature>
<evidence type="ECO:0000256" key="2">
    <source>
        <dbReference type="ARBA" id="ARBA00022840"/>
    </source>
</evidence>
<dbReference type="Gene3D" id="1.10.8.80">
    <property type="entry name" value="Magnesium chelatase subunit I, C-Terminal domain"/>
    <property type="match status" value="1"/>
</dbReference>
<evidence type="ECO:0000259" key="5">
    <source>
        <dbReference type="Pfam" id="PF17863"/>
    </source>
</evidence>
<keyword evidence="2" id="KW-0067">ATP-binding</keyword>
<dbReference type="InterPro" id="IPR011703">
    <property type="entry name" value="ATPase_AAA-3"/>
</dbReference>
<reference evidence="6 7" key="1">
    <citation type="submission" date="2017-02" db="EMBL/GenBank/DDBJ databases">
        <authorList>
            <person name="Peterson S.W."/>
        </authorList>
    </citation>
    <scope>NUCLEOTIDE SEQUENCE [LARGE SCALE GENOMIC DNA]</scope>
    <source>
        <strain evidence="6 7">B Ar 00.02</strain>
    </source>
</reference>
<dbReference type="InterPro" id="IPR041628">
    <property type="entry name" value="ChlI/MoxR_AAA_lid"/>
</dbReference>
<name>A0A1R4GDT3_9MICC</name>
<evidence type="ECO:0000256" key="1">
    <source>
        <dbReference type="ARBA" id="ARBA00022741"/>
    </source>
</evidence>
<proteinExistence type="inferred from homology"/>
<dbReference type="Pfam" id="PF17863">
    <property type="entry name" value="AAA_lid_2"/>
    <property type="match status" value="1"/>
</dbReference>
<dbReference type="GO" id="GO:0005524">
    <property type="term" value="F:ATP binding"/>
    <property type="evidence" value="ECO:0007669"/>
    <property type="project" value="UniProtKB-KW"/>
</dbReference>
<protein>
    <submittedName>
        <fullName evidence="6">MoxR-like ATPases</fullName>
    </submittedName>
</protein>